<organism evidence="4 9">
    <name type="scientific">Adineta steineri</name>
    <dbReference type="NCBI Taxonomy" id="433720"/>
    <lineage>
        <taxon>Eukaryota</taxon>
        <taxon>Metazoa</taxon>
        <taxon>Spiralia</taxon>
        <taxon>Gnathifera</taxon>
        <taxon>Rotifera</taxon>
        <taxon>Eurotatoria</taxon>
        <taxon>Bdelloidea</taxon>
        <taxon>Adinetida</taxon>
        <taxon>Adinetidae</taxon>
        <taxon>Adineta</taxon>
    </lineage>
</organism>
<feature type="transmembrane region" description="Helical" evidence="3">
    <location>
        <begin position="99"/>
        <end position="125"/>
    </location>
</feature>
<dbReference type="OrthoDB" id="10012100at2759"/>
<evidence type="ECO:0000313" key="9">
    <source>
        <dbReference type="Proteomes" id="UP000663877"/>
    </source>
</evidence>
<evidence type="ECO:0000313" key="6">
    <source>
        <dbReference type="EMBL" id="CAF1526190.1"/>
    </source>
</evidence>
<dbReference type="EMBL" id="CAJNOI010000415">
    <property type="protein sequence ID" value="CAF1272633.1"/>
    <property type="molecule type" value="Genomic_DNA"/>
</dbReference>
<evidence type="ECO:0000313" key="4">
    <source>
        <dbReference type="EMBL" id="CAF1272057.1"/>
    </source>
</evidence>
<dbReference type="EMBL" id="CAJNOI010000413">
    <property type="protein sequence ID" value="CAF1272057.1"/>
    <property type="molecule type" value="Genomic_DNA"/>
</dbReference>
<keyword evidence="1" id="KW-1015">Disulfide bond</keyword>
<evidence type="ECO:0000313" key="7">
    <source>
        <dbReference type="EMBL" id="CAF1557930.1"/>
    </source>
</evidence>
<evidence type="ECO:0000313" key="8">
    <source>
        <dbReference type="Proteomes" id="UP000663832"/>
    </source>
</evidence>
<name>A0A815BMA3_9BILA</name>
<dbReference type="InterPro" id="IPR002172">
    <property type="entry name" value="LDrepeatLR_classA_rpt"/>
</dbReference>
<dbReference type="AlphaFoldDB" id="A0A815BMA3"/>
<dbReference type="Gene3D" id="4.10.400.10">
    <property type="entry name" value="Low-density Lipoprotein Receptor"/>
    <property type="match status" value="1"/>
</dbReference>
<feature type="compositionally biased region" description="Pro residues" evidence="2">
    <location>
        <begin position="144"/>
        <end position="154"/>
    </location>
</feature>
<comment type="caution">
    <text evidence="4">The sequence shown here is derived from an EMBL/GenBank/DDBJ whole genome shotgun (WGS) entry which is preliminary data.</text>
</comment>
<feature type="region of interest" description="Disordered" evidence="2">
    <location>
        <begin position="138"/>
        <end position="166"/>
    </location>
</feature>
<keyword evidence="3" id="KW-0812">Transmembrane</keyword>
<dbReference type="EMBL" id="CAJNOM010000762">
    <property type="protein sequence ID" value="CAF1557930.1"/>
    <property type="molecule type" value="Genomic_DNA"/>
</dbReference>
<evidence type="ECO:0000313" key="5">
    <source>
        <dbReference type="EMBL" id="CAF1272633.1"/>
    </source>
</evidence>
<proteinExistence type="predicted"/>
<accession>A0A815BMA3</accession>
<sequence length="197" mass="22820">MIPSQNHTCDSGTRILRWSQFCDGNIDCQDRSDEEGRFCKHCINNLYSCPPDDDIRCDLACNALQYVPCQTIQDRRACNSIRQNYGNYSPYHLLTDINFYIAVAIATIVILLVTTGIVILIKYLIRIQQRRTIRSSPKILYHPNAPPPPPPPYLSTPHQSPERDTLSSHIYEQCYEPPPYKDAHKYPMTRTYYEHVL</sequence>
<dbReference type="SUPFAM" id="SSF57424">
    <property type="entry name" value="LDL receptor-like module"/>
    <property type="match status" value="1"/>
</dbReference>
<dbReference type="Proteomes" id="UP000663877">
    <property type="component" value="Unassembled WGS sequence"/>
</dbReference>
<dbReference type="CDD" id="cd00112">
    <property type="entry name" value="LDLa"/>
    <property type="match status" value="1"/>
</dbReference>
<keyword evidence="8" id="KW-1185">Reference proteome</keyword>
<dbReference type="EMBL" id="CAJNOM010000626">
    <property type="protein sequence ID" value="CAF1526190.1"/>
    <property type="molecule type" value="Genomic_DNA"/>
</dbReference>
<keyword evidence="3" id="KW-1133">Transmembrane helix</keyword>
<keyword evidence="3" id="KW-0472">Membrane</keyword>
<protein>
    <submittedName>
        <fullName evidence="4">Uncharacterized protein</fullName>
    </submittedName>
</protein>
<gene>
    <name evidence="4" type="ORF">BJG266_LOCUS30718</name>
    <name evidence="5" type="ORF">BJG266_LOCUS30749</name>
    <name evidence="6" type="ORF">QVE165_LOCUS45154</name>
    <name evidence="7" type="ORF">QVE165_LOCUS47643</name>
</gene>
<evidence type="ECO:0000256" key="3">
    <source>
        <dbReference type="SAM" id="Phobius"/>
    </source>
</evidence>
<dbReference type="Proteomes" id="UP000663832">
    <property type="component" value="Unassembled WGS sequence"/>
</dbReference>
<reference evidence="4" key="1">
    <citation type="submission" date="2021-02" db="EMBL/GenBank/DDBJ databases">
        <authorList>
            <person name="Nowell W R."/>
        </authorList>
    </citation>
    <scope>NUCLEOTIDE SEQUENCE</scope>
</reference>
<dbReference type="InterPro" id="IPR036055">
    <property type="entry name" value="LDL_receptor-like_sf"/>
</dbReference>
<evidence type="ECO:0000256" key="2">
    <source>
        <dbReference type="SAM" id="MobiDB-lite"/>
    </source>
</evidence>
<evidence type="ECO:0000256" key="1">
    <source>
        <dbReference type="ARBA" id="ARBA00023157"/>
    </source>
</evidence>